<reference evidence="2" key="1">
    <citation type="journal article" date="2014" name="Nat. Commun.">
        <title>The emerging biofuel crop Camelina sativa retains a highly undifferentiated hexaploid genome structure.</title>
        <authorList>
            <person name="Kagale S."/>
            <person name="Koh C."/>
            <person name="Nixon J."/>
            <person name="Bollina V."/>
            <person name="Clarke W.E."/>
            <person name="Tuteja R."/>
            <person name="Spillane C."/>
            <person name="Robinson S.J."/>
            <person name="Links M.G."/>
            <person name="Clarke C."/>
            <person name="Higgins E.E."/>
            <person name="Huebert T."/>
            <person name="Sharpe A.G."/>
            <person name="Parkin I.A."/>
        </authorList>
    </citation>
    <scope>NUCLEOTIDE SEQUENCE [LARGE SCALE GENOMIC DNA]</scope>
    <source>
        <strain evidence="2">cv. DH55</strain>
    </source>
</reference>
<feature type="domain" description="Retrotransposon gag" evidence="1">
    <location>
        <begin position="113"/>
        <end position="206"/>
    </location>
</feature>
<proteinExistence type="predicted"/>
<dbReference type="Proteomes" id="UP000694864">
    <property type="component" value="Chromosome 11"/>
</dbReference>
<evidence type="ECO:0000313" key="2">
    <source>
        <dbReference type="Proteomes" id="UP000694864"/>
    </source>
</evidence>
<protein>
    <submittedName>
        <fullName evidence="3">Uncharacterized protein LOC104728209</fullName>
    </submittedName>
</protein>
<gene>
    <name evidence="3" type="primary">LOC104728209</name>
</gene>
<keyword evidence="2" id="KW-1185">Reference proteome</keyword>
<reference evidence="3" key="2">
    <citation type="submission" date="2025-08" db="UniProtKB">
        <authorList>
            <consortium name="RefSeq"/>
        </authorList>
    </citation>
    <scope>IDENTIFICATION</scope>
    <source>
        <tissue evidence="3">Leaf</tissue>
    </source>
</reference>
<dbReference type="GeneID" id="104728209"/>
<evidence type="ECO:0000313" key="3">
    <source>
        <dbReference type="RefSeq" id="XP_010445532.1"/>
    </source>
</evidence>
<evidence type="ECO:0000259" key="1">
    <source>
        <dbReference type="Pfam" id="PF03732"/>
    </source>
</evidence>
<organism evidence="2 3">
    <name type="scientific">Camelina sativa</name>
    <name type="common">False flax</name>
    <name type="synonym">Myagrum sativum</name>
    <dbReference type="NCBI Taxonomy" id="90675"/>
    <lineage>
        <taxon>Eukaryota</taxon>
        <taxon>Viridiplantae</taxon>
        <taxon>Streptophyta</taxon>
        <taxon>Embryophyta</taxon>
        <taxon>Tracheophyta</taxon>
        <taxon>Spermatophyta</taxon>
        <taxon>Magnoliopsida</taxon>
        <taxon>eudicotyledons</taxon>
        <taxon>Gunneridae</taxon>
        <taxon>Pentapetalae</taxon>
        <taxon>rosids</taxon>
        <taxon>malvids</taxon>
        <taxon>Brassicales</taxon>
        <taxon>Brassicaceae</taxon>
        <taxon>Camelineae</taxon>
        <taxon>Camelina</taxon>
    </lineage>
</organism>
<sequence>MSVVGGTERTVGADRIGDARVSGARVPAGGTPGGGVDLAQVVPPVAAEEQQPVAADVGVHSRYVSMLRVMNYISTERFLGGTDPTVIDVWRTRVERNIQSLRCHEEFWVDIGVHNLIGDAHLWWRSVAARRLQMEMSWADFVEEFKRKSFPREALDRLEVKFLQLSQGTRSVRELDLEFSRLLMYGGRAMESEVAQIRRFMRALRDDLRVHCRGRSYATRADLVETAAEID</sequence>
<dbReference type="RefSeq" id="XP_010445532.1">
    <property type="nucleotide sequence ID" value="XM_010447230.1"/>
</dbReference>
<dbReference type="Pfam" id="PF03732">
    <property type="entry name" value="Retrotrans_gag"/>
    <property type="match status" value="1"/>
</dbReference>
<dbReference type="InterPro" id="IPR005162">
    <property type="entry name" value="Retrotrans_gag_dom"/>
</dbReference>
<name>A0ABM0USH0_CAMSA</name>
<accession>A0ABM0USH0</accession>